<accession>A0AAF1BN47</accession>
<evidence type="ECO:0000256" key="2">
    <source>
        <dbReference type="SAM" id="MobiDB-lite"/>
    </source>
</evidence>
<proteinExistence type="predicted"/>
<evidence type="ECO:0000313" key="3">
    <source>
        <dbReference type="EMBL" id="WOO84030.1"/>
    </source>
</evidence>
<dbReference type="GeneID" id="87810724"/>
<name>A0AAF1BN47_9TREE</name>
<protein>
    <submittedName>
        <fullName evidence="3">Uncharacterized protein</fullName>
    </submittedName>
</protein>
<evidence type="ECO:0000256" key="1">
    <source>
        <dbReference type="SAM" id="Coils"/>
    </source>
</evidence>
<feature type="coiled-coil region" evidence="1">
    <location>
        <begin position="407"/>
        <end position="434"/>
    </location>
</feature>
<keyword evidence="1" id="KW-0175">Coiled coil</keyword>
<reference evidence="3" key="1">
    <citation type="submission" date="2023-10" db="EMBL/GenBank/DDBJ databases">
        <authorList>
            <person name="Noh H."/>
        </authorList>
    </citation>
    <scope>NUCLEOTIDE SEQUENCE</scope>
    <source>
        <strain evidence="3">DUCC4014</strain>
    </source>
</reference>
<dbReference type="Proteomes" id="UP000827549">
    <property type="component" value="Chromosome 5"/>
</dbReference>
<dbReference type="EMBL" id="CP086718">
    <property type="protein sequence ID" value="WOO84030.1"/>
    <property type="molecule type" value="Genomic_DNA"/>
</dbReference>
<evidence type="ECO:0000313" key="4">
    <source>
        <dbReference type="Proteomes" id="UP000827549"/>
    </source>
</evidence>
<feature type="region of interest" description="Disordered" evidence="2">
    <location>
        <begin position="471"/>
        <end position="493"/>
    </location>
</feature>
<dbReference type="RefSeq" id="XP_062630056.1">
    <property type="nucleotide sequence ID" value="XM_062774072.1"/>
</dbReference>
<feature type="compositionally biased region" description="Low complexity" evidence="2">
    <location>
        <begin position="471"/>
        <end position="485"/>
    </location>
</feature>
<sequence>MIGAVHSHSYAVRELTSLRSVRQPSYRLEVIRSYVRAKMSRAKHPSEVAAKLESLEAEFPHYDHTFSLVRKESGLDAFEGASRGQRANTTVGPIDSMEYLLKYLRTPAAEDPEIAEAYINNYLATKRARDLSGPQLVDKLNIILKNAPLLKEQIEAIKSQFTPEELAAMKSKPEVLSTTVGAIHSREYLLSKLDSRHNSSTWANDCIRSYIMNKKKRGASVAHIDEKLTMVEQLRRQYAHEFVACRVEFGLPFSRIITDADLNGAPVTPLPAGYGNVLSEHSAAGLDAQFSGAASTSNSQTVARSAAPSAYPLPYPGYAPPTHASPPPVPPPPQRTYIAPAVTRLEDDTATQHGEALPAYTLEDAECEAAVRIGQAQARATVAVGGTASRAPDTAVPDSTADLLARLRLAEEAQAQAEAARRDLEARLAAAEAAALAKTGANPMANPTPADAAKPPLAQLLVSQYMVASDAPTNAAAQPSPASASLGTPHPQQ</sequence>
<dbReference type="AlphaFoldDB" id="A0AAF1BN47"/>
<organism evidence="3 4">
    <name type="scientific">Vanrija pseudolonga</name>
    <dbReference type="NCBI Taxonomy" id="143232"/>
    <lineage>
        <taxon>Eukaryota</taxon>
        <taxon>Fungi</taxon>
        <taxon>Dikarya</taxon>
        <taxon>Basidiomycota</taxon>
        <taxon>Agaricomycotina</taxon>
        <taxon>Tremellomycetes</taxon>
        <taxon>Trichosporonales</taxon>
        <taxon>Trichosporonaceae</taxon>
        <taxon>Vanrija</taxon>
    </lineage>
</organism>
<keyword evidence="4" id="KW-1185">Reference proteome</keyword>
<gene>
    <name evidence="3" type="ORF">LOC62_05G007552</name>
</gene>